<dbReference type="Pfam" id="PF00096">
    <property type="entry name" value="zf-C2H2"/>
    <property type="match status" value="3"/>
</dbReference>
<evidence type="ECO:0000256" key="8">
    <source>
        <dbReference type="ARBA" id="ARBA00023242"/>
    </source>
</evidence>
<evidence type="ECO:0000256" key="3">
    <source>
        <dbReference type="ARBA" id="ARBA00022723"/>
    </source>
</evidence>
<dbReference type="InterPro" id="IPR036236">
    <property type="entry name" value="Znf_C2H2_sf"/>
</dbReference>
<dbReference type="FunFam" id="3.30.160.60:FF:000045">
    <property type="entry name" value="ZFP69 zinc finger protein B"/>
    <property type="match status" value="1"/>
</dbReference>
<evidence type="ECO:0000256" key="1">
    <source>
        <dbReference type="ARBA" id="ARBA00004123"/>
    </source>
</evidence>
<dbReference type="Gene3D" id="3.30.160.60">
    <property type="entry name" value="Classic Zinc Finger"/>
    <property type="match status" value="3"/>
</dbReference>
<feature type="region of interest" description="Disordered" evidence="10">
    <location>
        <begin position="85"/>
        <end position="108"/>
    </location>
</feature>
<keyword evidence="4" id="KW-0677">Repeat</keyword>
<dbReference type="SUPFAM" id="SSF57667">
    <property type="entry name" value="beta-beta-alpha zinc fingers"/>
    <property type="match status" value="2"/>
</dbReference>
<gene>
    <name evidence="12" type="ORF">ROHU_005760</name>
</gene>
<name>A0A498NA78_LABRO</name>
<organism evidence="12 13">
    <name type="scientific">Labeo rohita</name>
    <name type="common">Indian major carp</name>
    <name type="synonym">Cyprinus rohita</name>
    <dbReference type="NCBI Taxonomy" id="84645"/>
    <lineage>
        <taxon>Eukaryota</taxon>
        <taxon>Metazoa</taxon>
        <taxon>Chordata</taxon>
        <taxon>Craniata</taxon>
        <taxon>Vertebrata</taxon>
        <taxon>Euteleostomi</taxon>
        <taxon>Actinopterygii</taxon>
        <taxon>Neopterygii</taxon>
        <taxon>Teleostei</taxon>
        <taxon>Ostariophysi</taxon>
        <taxon>Cypriniformes</taxon>
        <taxon>Cyprinidae</taxon>
        <taxon>Labeoninae</taxon>
        <taxon>Labeonini</taxon>
        <taxon>Labeo</taxon>
    </lineage>
</organism>
<feature type="domain" description="C2H2-type" evidence="11">
    <location>
        <begin position="255"/>
        <end position="282"/>
    </location>
</feature>
<dbReference type="FunFam" id="3.30.160.60:FF:001174">
    <property type="entry name" value="zinc finger protein 527 isoform X1"/>
    <property type="match status" value="1"/>
</dbReference>
<evidence type="ECO:0000256" key="7">
    <source>
        <dbReference type="ARBA" id="ARBA00023125"/>
    </source>
</evidence>
<dbReference type="AlphaFoldDB" id="A0A498NA78"/>
<evidence type="ECO:0000256" key="6">
    <source>
        <dbReference type="ARBA" id="ARBA00022833"/>
    </source>
</evidence>
<dbReference type="PROSITE" id="PS00028">
    <property type="entry name" value="ZINC_FINGER_C2H2_1"/>
    <property type="match status" value="3"/>
</dbReference>
<dbReference type="InterPro" id="IPR050331">
    <property type="entry name" value="Zinc_finger"/>
</dbReference>
<sequence length="313" mass="36142">MDIVAKAAVAEINRRVEESCAVIRLELSRSRKDIDALKRKCVIMDSELRRVKGRGRRRVWMCGTSERFPTPFKTLRDADAAAIRDQDQNPDQTHNIQQTHAEREKREEERLNVLGLQVKAEKDDEEPRVHLRFAQLWTAVPETSAEIQVENTERTFPMSQNTTVFSTEMSRNTLHPVETQMELYEPEQINANDQMMSAVVDTVHGPPASVRRLRTRWRSSVDAEKRFSCSFCEKSFSRFSQLKEHLRSHTGEKPFACAQCGRSFTKHCNLIRHAVVHSGEKPYQCGQCGKRFTQRSSLKSHQRTHSGAWDHHS</sequence>
<feature type="domain" description="C2H2-type" evidence="11">
    <location>
        <begin position="227"/>
        <end position="254"/>
    </location>
</feature>
<evidence type="ECO:0000313" key="12">
    <source>
        <dbReference type="EMBL" id="RXN26035.1"/>
    </source>
</evidence>
<comment type="subcellular location">
    <subcellularLocation>
        <location evidence="1">Nucleus</location>
    </subcellularLocation>
</comment>
<keyword evidence="8" id="KW-0539">Nucleus</keyword>
<dbReference type="InterPro" id="IPR013087">
    <property type="entry name" value="Znf_C2H2_type"/>
</dbReference>
<dbReference type="PANTHER" id="PTHR16515:SF49">
    <property type="entry name" value="GASTRULA ZINC FINGER PROTEIN XLCGF49.1-LIKE-RELATED"/>
    <property type="match status" value="1"/>
</dbReference>
<dbReference type="GO" id="GO:0010468">
    <property type="term" value="P:regulation of gene expression"/>
    <property type="evidence" value="ECO:0007669"/>
    <property type="project" value="TreeGrafter"/>
</dbReference>
<dbReference type="PANTHER" id="PTHR16515">
    <property type="entry name" value="PR DOMAIN ZINC FINGER PROTEIN"/>
    <property type="match status" value="1"/>
</dbReference>
<reference evidence="12 13" key="1">
    <citation type="submission" date="2018-03" db="EMBL/GenBank/DDBJ databases">
        <title>Draft genome sequence of Rohu Carp (Labeo rohita).</title>
        <authorList>
            <person name="Das P."/>
            <person name="Kushwaha B."/>
            <person name="Joshi C.G."/>
            <person name="Kumar D."/>
            <person name="Nagpure N.S."/>
            <person name="Sahoo L."/>
            <person name="Das S.P."/>
            <person name="Bit A."/>
            <person name="Patnaik S."/>
            <person name="Meher P.K."/>
            <person name="Jayasankar P."/>
            <person name="Koringa P.G."/>
            <person name="Patel N.V."/>
            <person name="Hinsu A.T."/>
            <person name="Kumar R."/>
            <person name="Pandey M."/>
            <person name="Agarwal S."/>
            <person name="Srivastava S."/>
            <person name="Singh M."/>
            <person name="Iquebal M.A."/>
            <person name="Jaiswal S."/>
            <person name="Angadi U.B."/>
            <person name="Kumar N."/>
            <person name="Raza M."/>
            <person name="Shah T.M."/>
            <person name="Rai A."/>
            <person name="Jena J.K."/>
        </authorList>
    </citation>
    <scope>NUCLEOTIDE SEQUENCE [LARGE SCALE GENOMIC DNA]</scope>
    <source>
        <strain evidence="12">DASCIFA01</strain>
        <tissue evidence="12">Testis</tissue>
    </source>
</reference>
<comment type="caution">
    <text evidence="12">The sequence shown here is derived from an EMBL/GenBank/DDBJ whole genome shotgun (WGS) entry which is preliminary data.</text>
</comment>
<dbReference type="Proteomes" id="UP000290572">
    <property type="component" value="Unassembled WGS sequence"/>
</dbReference>
<accession>A0A498NA78</accession>
<evidence type="ECO:0000256" key="10">
    <source>
        <dbReference type="SAM" id="MobiDB-lite"/>
    </source>
</evidence>
<dbReference type="GO" id="GO:0003677">
    <property type="term" value="F:DNA binding"/>
    <property type="evidence" value="ECO:0007669"/>
    <property type="project" value="UniProtKB-KW"/>
</dbReference>
<evidence type="ECO:0000256" key="9">
    <source>
        <dbReference type="PROSITE-ProRule" id="PRU00042"/>
    </source>
</evidence>
<evidence type="ECO:0000256" key="4">
    <source>
        <dbReference type="ARBA" id="ARBA00022737"/>
    </source>
</evidence>
<protein>
    <submittedName>
        <fullName evidence="12">Zinc finger and SCAN domain-containing 2-like protein</fullName>
    </submittedName>
</protein>
<keyword evidence="6" id="KW-0862">Zinc</keyword>
<keyword evidence="13" id="KW-1185">Reference proteome</keyword>
<feature type="compositionally biased region" description="Polar residues" evidence="10">
    <location>
        <begin position="89"/>
        <end position="99"/>
    </location>
</feature>
<dbReference type="SMART" id="SM00355">
    <property type="entry name" value="ZnF_C2H2"/>
    <property type="match status" value="3"/>
</dbReference>
<keyword evidence="3" id="KW-0479">Metal-binding</keyword>
<dbReference type="PROSITE" id="PS50157">
    <property type="entry name" value="ZINC_FINGER_C2H2_2"/>
    <property type="match status" value="3"/>
</dbReference>
<evidence type="ECO:0000313" key="13">
    <source>
        <dbReference type="Proteomes" id="UP000290572"/>
    </source>
</evidence>
<dbReference type="FunFam" id="3.30.160.60:FF:001442">
    <property type="entry name" value="zinc finger protein 696"/>
    <property type="match status" value="1"/>
</dbReference>
<dbReference type="EMBL" id="QBIY01012249">
    <property type="protein sequence ID" value="RXN26035.1"/>
    <property type="molecule type" value="Genomic_DNA"/>
</dbReference>
<comment type="similarity">
    <text evidence="2">Belongs to the krueppel C2H2-type zinc-finger protein family.</text>
</comment>
<proteinExistence type="inferred from homology"/>
<evidence type="ECO:0000256" key="2">
    <source>
        <dbReference type="ARBA" id="ARBA00006991"/>
    </source>
</evidence>
<dbReference type="GO" id="GO:0005634">
    <property type="term" value="C:nucleus"/>
    <property type="evidence" value="ECO:0007669"/>
    <property type="project" value="UniProtKB-SubCell"/>
</dbReference>
<keyword evidence="5 9" id="KW-0863">Zinc-finger</keyword>
<dbReference type="STRING" id="84645.A0A498NA78"/>
<dbReference type="GO" id="GO:0008270">
    <property type="term" value="F:zinc ion binding"/>
    <property type="evidence" value="ECO:0007669"/>
    <property type="project" value="UniProtKB-KW"/>
</dbReference>
<evidence type="ECO:0000259" key="11">
    <source>
        <dbReference type="PROSITE" id="PS50157"/>
    </source>
</evidence>
<evidence type="ECO:0000256" key="5">
    <source>
        <dbReference type="ARBA" id="ARBA00022771"/>
    </source>
</evidence>
<feature type="domain" description="C2H2-type" evidence="11">
    <location>
        <begin position="283"/>
        <end position="310"/>
    </location>
</feature>
<keyword evidence="7" id="KW-0238">DNA-binding</keyword>